<dbReference type="GO" id="GO:0004130">
    <property type="term" value="F:cytochrome-c peroxidase activity"/>
    <property type="evidence" value="ECO:0007669"/>
    <property type="project" value="TreeGrafter"/>
</dbReference>
<proteinExistence type="predicted"/>
<dbReference type="GO" id="GO:0009055">
    <property type="term" value="F:electron transfer activity"/>
    <property type="evidence" value="ECO:0007669"/>
    <property type="project" value="InterPro"/>
</dbReference>
<keyword evidence="7" id="KW-1185">Reference proteome</keyword>
<protein>
    <recommendedName>
        <fullName evidence="5">Di-haem cytochrome c peroxidase domain-containing protein</fullName>
    </recommendedName>
</protein>
<dbReference type="GO" id="GO:0020037">
    <property type="term" value="F:heme binding"/>
    <property type="evidence" value="ECO:0007669"/>
    <property type="project" value="InterPro"/>
</dbReference>
<dbReference type="InterPro" id="IPR004852">
    <property type="entry name" value="Di-haem_cyt_c_peroxidsae"/>
</dbReference>
<comment type="subcellular location">
    <subcellularLocation>
        <location evidence="1">Cell envelope</location>
    </subcellularLocation>
</comment>
<dbReference type="EMBL" id="AZJI01000006">
    <property type="protein sequence ID" value="ETD23032.1"/>
    <property type="molecule type" value="Genomic_DNA"/>
</dbReference>
<dbReference type="HOGENOM" id="CLU_034652_3_2_7"/>
<dbReference type="SUPFAM" id="SSF46626">
    <property type="entry name" value="Cytochrome c"/>
    <property type="match status" value="2"/>
</dbReference>
<feature type="domain" description="Di-haem cytochrome c peroxidase" evidence="5">
    <location>
        <begin position="120"/>
        <end position="237"/>
    </location>
</feature>
<dbReference type="eggNOG" id="COG1858">
    <property type="taxonomic scope" value="Bacteria"/>
</dbReference>
<evidence type="ECO:0000256" key="3">
    <source>
        <dbReference type="ARBA" id="ARBA00023002"/>
    </source>
</evidence>
<evidence type="ECO:0000313" key="6">
    <source>
        <dbReference type="EMBL" id="ETD23032.1"/>
    </source>
</evidence>
<evidence type="ECO:0000256" key="4">
    <source>
        <dbReference type="SAM" id="MobiDB-lite"/>
    </source>
</evidence>
<organism evidence="6 7">
    <name type="scientific">Helicobacter macacae MIT 99-5501</name>
    <dbReference type="NCBI Taxonomy" id="1357400"/>
    <lineage>
        <taxon>Bacteria</taxon>
        <taxon>Pseudomonadati</taxon>
        <taxon>Campylobacterota</taxon>
        <taxon>Epsilonproteobacteria</taxon>
        <taxon>Campylobacterales</taxon>
        <taxon>Helicobacteraceae</taxon>
        <taxon>Helicobacter</taxon>
    </lineage>
</organism>
<dbReference type="OrthoDB" id="9805202at2"/>
<gene>
    <name evidence="6" type="ORF">HMPREF2086_01479</name>
</gene>
<dbReference type="Proteomes" id="UP000018731">
    <property type="component" value="Unassembled WGS sequence"/>
</dbReference>
<name>V8C7K3_9HELI</name>
<accession>V8C7K3</accession>
<evidence type="ECO:0000256" key="1">
    <source>
        <dbReference type="ARBA" id="ARBA00004196"/>
    </source>
</evidence>
<evidence type="ECO:0000256" key="2">
    <source>
        <dbReference type="ARBA" id="ARBA00022729"/>
    </source>
</evidence>
<sequence length="549" mass="61202">MKKPTLKFLSKLTQKLTQSYAKKKFARQNLMQNIAQNLAQRIRHSALAKLSCIALGLGALALTMQGNAKGNLAKYRLAYAKPISQWSKPTLDKSVLDEWEEFAPLPLHAPFPADNPYSHAKKNLGEKLFNDTRLSKSGQFSCASCHHKELGFGDGLPYSYGHDGQIGRRNAPNIQMSGFFPLLFWDGRAQGLEAQAIFPLSDPVEMANTTQNATKSIQKAQEYYALFVAAFGDEESKKLWAKHYPQVFRQAMGDEYERFVREHLQEDFGKDGFDSLDSSVPSTLQKDSTQAMPKTTKQGKQMPKSTDDTHSKLSSLPPLKREEVKSQASAVFGNKAFHTLLKDTLPKGTQAKQALATKNPLPKSEIAKAKKLITIENITKAIATYERTLVPQNTRFNRFLKGEYSALSDKEIFGLDVFRNKGECMNCHYGATLSDKKFHNIGVAFYGRGLQDLGRYEVSKNPSDSGKFRTPSLINVGKSAPYLHNGISPNLVGLIHLYDAAFPFADTKRFSIGYDTSTDTLAPKLDPLIRELNLSVEEIEALEAFLLTL</sequence>
<dbReference type="Pfam" id="PF03150">
    <property type="entry name" value="CCP_MauG"/>
    <property type="match status" value="2"/>
</dbReference>
<dbReference type="Gene3D" id="1.10.760.10">
    <property type="entry name" value="Cytochrome c-like domain"/>
    <property type="match status" value="2"/>
</dbReference>
<feature type="compositionally biased region" description="Polar residues" evidence="4">
    <location>
        <begin position="276"/>
        <end position="299"/>
    </location>
</feature>
<evidence type="ECO:0000313" key="7">
    <source>
        <dbReference type="Proteomes" id="UP000018731"/>
    </source>
</evidence>
<dbReference type="GO" id="GO:0030313">
    <property type="term" value="C:cell envelope"/>
    <property type="evidence" value="ECO:0007669"/>
    <property type="project" value="UniProtKB-SubCell"/>
</dbReference>
<keyword evidence="2" id="KW-0732">Signal</keyword>
<dbReference type="PANTHER" id="PTHR30600:SF10">
    <property type="entry name" value="BLL6722 PROTEIN"/>
    <property type="match status" value="1"/>
</dbReference>
<evidence type="ECO:0000259" key="5">
    <source>
        <dbReference type="Pfam" id="PF03150"/>
    </source>
</evidence>
<feature type="region of interest" description="Disordered" evidence="4">
    <location>
        <begin position="270"/>
        <end position="317"/>
    </location>
</feature>
<reference evidence="6 7" key="1">
    <citation type="journal article" date="2014" name="Genome Announc.">
        <title>Draft genome sequences of six enterohepatic helicobacter species isolated from humans and one from rhesus macaques.</title>
        <authorList>
            <person name="Shen Z."/>
            <person name="Sheh A."/>
            <person name="Young S.K."/>
            <person name="Abouelliel A."/>
            <person name="Ward D.V."/>
            <person name="Earl A.M."/>
            <person name="Fox J.G."/>
        </authorList>
    </citation>
    <scope>NUCLEOTIDE SEQUENCE [LARGE SCALE GENOMIC DNA]</scope>
    <source>
        <strain evidence="6 7">MIT 99-5501</strain>
    </source>
</reference>
<dbReference type="PANTHER" id="PTHR30600">
    <property type="entry name" value="CYTOCHROME C PEROXIDASE-RELATED"/>
    <property type="match status" value="1"/>
</dbReference>
<dbReference type="AlphaFoldDB" id="V8C7K3"/>
<comment type="caution">
    <text evidence="6">The sequence shown here is derived from an EMBL/GenBank/DDBJ whole genome shotgun (WGS) entry which is preliminary data.</text>
</comment>
<dbReference type="RefSeq" id="WP_023928214.1">
    <property type="nucleotide sequence ID" value="NZ_KI669455.1"/>
</dbReference>
<dbReference type="InterPro" id="IPR036909">
    <property type="entry name" value="Cyt_c-like_dom_sf"/>
</dbReference>
<dbReference type="InterPro" id="IPR051395">
    <property type="entry name" value="Cytochrome_c_Peroxidase/MauG"/>
</dbReference>
<dbReference type="STRING" id="1357400.HMPREF2086_01479"/>
<dbReference type="PATRIC" id="fig|1357400.3.peg.1983"/>
<keyword evidence="3" id="KW-0560">Oxidoreductase</keyword>
<feature type="domain" description="Di-haem cytochrome c peroxidase" evidence="5">
    <location>
        <begin position="362"/>
        <end position="404"/>
    </location>
</feature>